<gene>
    <name evidence="2" type="ORF">MKQ68_24220</name>
</gene>
<dbReference type="EMBL" id="CP107006">
    <property type="protein sequence ID" value="UYQ93192.1"/>
    <property type="molecule type" value="Genomic_DNA"/>
</dbReference>
<protein>
    <submittedName>
        <fullName evidence="2">TatD family hydrolase</fullName>
    </submittedName>
</protein>
<keyword evidence="1" id="KW-0479">Metal-binding</keyword>
<dbReference type="Pfam" id="PF01026">
    <property type="entry name" value="TatD_DNase"/>
    <property type="match status" value="1"/>
</dbReference>
<accession>A0ABY6J0L1</accession>
<dbReference type="PANTHER" id="PTHR46124:SF4">
    <property type="entry name" value="HYDROLASE TATD"/>
    <property type="match status" value="1"/>
</dbReference>
<dbReference type="PIRSF" id="PIRSF005902">
    <property type="entry name" value="DNase_TatD"/>
    <property type="match status" value="1"/>
</dbReference>
<dbReference type="InterPro" id="IPR001130">
    <property type="entry name" value="TatD-like"/>
</dbReference>
<dbReference type="InterPro" id="IPR032466">
    <property type="entry name" value="Metal_Hydrolase"/>
</dbReference>
<evidence type="ECO:0000313" key="2">
    <source>
        <dbReference type="EMBL" id="UYQ93192.1"/>
    </source>
</evidence>
<keyword evidence="2" id="KW-0378">Hydrolase</keyword>
<name>A0ABY6J0L1_9BACT</name>
<dbReference type="InterPro" id="IPR015991">
    <property type="entry name" value="TatD/YcfH-like"/>
</dbReference>
<dbReference type="GO" id="GO:0016787">
    <property type="term" value="F:hydrolase activity"/>
    <property type="evidence" value="ECO:0007669"/>
    <property type="project" value="UniProtKB-KW"/>
</dbReference>
<dbReference type="CDD" id="cd01310">
    <property type="entry name" value="TatD_DNAse"/>
    <property type="match status" value="1"/>
</dbReference>
<dbReference type="PANTHER" id="PTHR46124">
    <property type="entry name" value="D-AMINOACYL-TRNA DEACYLASE"/>
    <property type="match status" value="1"/>
</dbReference>
<dbReference type="Proteomes" id="UP001162741">
    <property type="component" value="Chromosome"/>
</dbReference>
<dbReference type="RefSeq" id="WP_264281311.1">
    <property type="nucleotide sequence ID" value="NZ_CP107006.1"/>
</dbReference>
<evidence type="ECO:0000256" key="1">
    <source>
        <dbReference type="ARBA" id="ARBA00022723"/>
    </source>
</evidence>
<organism evidence="2 3">
    <name type="scientific">Chitinophaga horti</name>
    <dbReference type="NCBI Taxonomy" id="2920382"/>
    <lineage>
        <taxon>Bacteria</taxon>
        <taxon>Pseudomonadati</taxon>
        <taxon>Bacteroidota</taxon>
        <taxon>Chitinophagia</taxon>
        <taxon>Chitinophagales</taxon>
        <taxon>Chitinophagaceae</taxon>
        <taxon>Chitinophaga</taxon>
    </lineage>
</organism>
<reference evidence="2" key="1">
    <citation type="submission" date="2022-10" db="EMBL/GenBank/DDBJ databases">
        <title>Chitinophaga sp. nov., isolated from soil.</title>
        <authorList>
            <person name="Jeon C.O."/>
        </authorList>
    </citation>
    <scope>NUCLEOTIDE SEQUENCE</scope>
    <source>
        <strain evidence="2">R8</strain>
    </source>
</reference>
<proteinExistence type="predicted"/>
<dbReference type="NCBIfam" id="TIGR00010">
    <property type="entry name" value="YchF/TatD family DNA exonuclease"/>
    <property type="match status" value="1"/>
</dbReference>
<evidence type="ECO:0000313" key="3">
    <source>
        <dbReference type="Proteomes" id="UP001162741"/>
    </source>
</evidence>
<sequence>MNWIDTHTHLYSHKFESDRTEMIKRALEAGVSQLFMPNIDSSSVDGMLELEAQFPGQCLPMMGLHPCDVKENVESELAIVREWLSKRKFWAVGEIGLDFYWEKTFVPQQYDAFREQIKLALEHDIPIAIHSRESTRECIDVVKELHNGSLTGVFHCFSGSVAEAKEIAEMGFYLGIGGVVTFKKSGLEQVMEEISLEHIVLETDAPYLAPVPYRGKRNESAYVPLVGEKIADIKNLKIEDVAAITSMNARKLFKML</sequence>
<keyword evidence="3" id="KW-1185">Reference proteome</keyword>
<dbReference type="Gene3D" id="3.20.20.140">
    <property type="entry name" value="Metal-dependent hydrolases"/>
    <property type="match status" value="1"/>
</dbReference>
<dbReference type="SUPFAM" id="SSF51556">
    <property type="entry name" value="Metallo-dependent hydrolases"/>
    <property type="match status" value="1"/>
</dbReference>